<keyword evidence="3" id="KW-1185">Reference proteome</keyword>
<evidence type="ECO:0000313" key="3">
    <source>
        <dbReference type="Proteomes" id="UP000093000"/>
    </source>
</evidence>
<comment type="caution">
    <text evidence="2">The sequence shown here is derived from an EMBL/GenBank/DDBJ whole genome shotgun (WGS) entry which is preliminary data.</text>
</comment>
<dbReference type="EMBL" id="LUGH01002622">
    <property type="protein sequence ID" value="OBZ76001.1"/>
    <property type="molecule type" value="Genomic_DNA"/>
</dbReference>
<protein>
    <submittedName>
        <fullName evidence="2">Uncharacterized protein</fullName>
    </submittedName>
</protein>
<evidence type="ECO:0000313" key="2">
    <source>
        <dbReference type="EMBL" id="OBZ76001.1"/>
    </source>
</evidence>
<dbReference type="InParanoid" id="A0A1C7MGF6"/>
<gene>
    <name evidence="2" type="ORF">A0J61_11874</name>
</gene>
<evidence type="ECO:0000256" key="1">
    <source>
        <dbReference type="SAM" id="MobiDB-lite"/>
    </source>
</evidence>
<reference evidence="2 3" key="1">
    <citation type="submission" date="2016-03" db="EMBL/GenBank/DDBJ databases">
        <title>Choanephora cucurbitarum.</title>
        <authorList>
            <person name="Min B."/>
            <person name="Park H."/>
            <person name="Park J.-H."/>
            <person name="Shin H.-D."/>
            <person name="Choi I.-G."/>
        </authorList>
    </citation>
    <scope>NUCLEOTIDE SEQUENCE [LARGE SCALE GENOMIC DNA]</scope>
    <source>
        <strain evidence="2 3">KUS-F28377</strain>
    </source>
</reference>
<feature type="unsure residue" description="D or N" evidence="2">
    <location>
        <position position="75"/>
    </location>
</feature>
<accession>A0A1C7MGF6</accession>
<dbReference type="OrthoDB" id="2282972at2759"/>
<dbReference type="STRING" id="101091.A0A1C7MGF6"/>
<dbReference type="Proteomes" id="UP000093000">
    <property type="component" value="Unassembled WGS sequence"/>
</dbReference>
<feature type="compositionally biased region" description="Polar residues" evidence="1">
    <location>
        <begin position="29"/>
        <end position="44"/>
    </location>
</feature>
<feature type="region of interest" description="Disordered" evidence="1">
    <location>
        <begin position="19"/>
        <end position="48"/>
    </location>
</feature>
<sequence length="302" mass="34442">MKEVRALVSIGCINYDENAPSSSNAPSSVQNQQKVNQDSNSKSASPMEDVTLQSVTVDHEALAYYEVPNPVELVDDILDFYKDDEMYLDIKRQYILSADDEFVSVSNTKNSEIHQILRDGNVSYTVIDEIVKRYNTNHRDLSPLDSFSRERTQNKQESVFRPREVDQCSSFYYAFNKLNETHCSSCGGSRYDEQGNPVSKHLQLEIAPQLASLFKNETFAKQSKFFGLDCLPKIFKGDYLDKLTRRTKLLKGDHNRALGLFIDGFNPHEYSNDSMTILNLQIFNLPENESIDSFNGVVNTRV</sequence>
<proteinExistence type="predicted"/>
<organism evidence="2 3">
    <name type="scientific">Choanephora cucurbitarum</name>
    <dbReference type="NCBI Taxonomy" id="101091"/>
    <lineage>
        <taxon>Eukaryota</taxon>
        <taxon>Fungi</taxon>
        <taxon>Fungi incertae sedis</taxon>
        <taxon>Mucoromycota</taxon>
        <taxon>Mucoromycotina</taxon>
        <taxon>Mucoromycetes</taxon>
        <taxon>Mucorales</taxon>
        <taxon>Mucorineae</taxon>
        <taxon>Choanephoraceae</taxon>
        <taxon>Choanephoroideae</taxon>
        <taxon>Choanephora</taxon>
    </lineage>
</organism>
<name>A0A1C7MGF6_9FUNG</name>
<feature type="compositionally biased region" description="Low complexity" evidence="1">
    <location>
        <begin position="19"/>
        <end position="28"/>
    </location>
</feature>
<dbReference type="AlphaFoldDB" id="A0A1C7MGF6"/>